<dbReference type="EMBL" id="CM003098">
    <property type="protein sequence ID" value="KUI64673.1"/>
    <property type="molecule type" value="Genomic_DNA"/>
</dbReference>
<protein>
    <submittedName>
        <fullName evidence="2">Uncharacterized protein</fullName>
    </submittedName>
</protein>
<organism evidence="2 3">
    <name type="scientific">Cytospora mali</name>
    <name type="common">Apple Valsa canker fungus</name>
    <name type="synonym">Valsa mali</name>
    <dbReference type="NCBI Taxonomy" id="578113"/>
    <lineage>
        <taxon>Eukaryota</taxon>
        <taxon>Fungi</taxon>
        <taxon>Dikarya</taxon>
        <taxon>Ascomycota</taxon>
        <taxon>Pezizomycotina</taxon>
        <taxon>Sordariomycetes</taxon>
        <taxon>Sordariomycetidae</taxon>
        <taxon>Diaporthales</taxon>
        <taxon>Cytosporaceae</taxon>
        <taxon>Cytospora</taxon>
    </lineage>
</organism>
<sequence>MAARGETTGHMPMDEGRASSELSQVPKTHGPAAASPPDLTVPGYTGPSFTASIFIKHFPGVPGAWAKSEASLKLRNLLTMFFKTKGPAVKANTDARGESPSPPGPNI</sequence>
<evidence type="ECO:0000313" key="3">
    <source>
        <dbReference type="Proteomes" id="UP000078559"/>
    </source>
</evidence>
<proteinExistence type="predicted"/>
<reference evidence="2" key="1">
    <citation type="submission" date="2014-12" db="EMBL/GenBank/DDBJ databases">
        <title>Genome Sequence of Valsa Canker Pathogens Uncovers a Specific Adaption of Colonization on Woody Bark.</title>
        <authorList>
            <person name="Yin Z."/>
            <person name="Liu H."/>
            <person name="Gao X."/>
            <person name="Li Z."/>
            <person name="Song N."/>
            <person name="Ke X."/>
            <person name="Dai Q."/>
            <person name="Wu Y."/>
            <person name="Sun Y."/>
            <person name="Xu J.-R."/>
            <person name="Kang Z.K."/>
            <person name="Wang L."/>
            <person name="Huang L."/>
        </authorList>
    </citation>
    <scope>NUCLEOTIDE SEQUENCE [LARGE SCALE GENOMIC DNA]</scope>
    <source>
        <strain evidence="2">03-8</strain>
    </source>
</reference>
<keyword evidence="3" id="KW-1185">Reference proteome</keyword>
<gene>
    <name evidence="2" type="ORF">VM1G_11293</name>
</gene>
<evidence type="ECO:0000313" key="2">
    <source>
        <dbReference type="EMBL" id="KUI64673.1"/>
    </source>
</evidence>
<evidence type="ECO:0000256" key="1">
    <source>
        <dbReference type="SAM" id="MobiDB-lite"/>
    </source>
</evidence>
<feature type="region of interest" description="Disordered" evidence="1">
    <location>
        <begin position="88"/>
        <end position="107"/>
    </location>
</feature>
<dbReference type="AlphaFoldDB" id="A0A194VL32"/>
<feature type="region of interest" description="Disordered" evidence="1">
    <location>
        <begin position="1"/>
        <end position="42"/>
    </location>
</feature>
<name>A0A194VL32_CYTMA</name>
<dbReference type="Proteomes" id="UP000078559">
    <property type="component" value="Chromosome 1"/>
</dbReference>
<accession>A0A194VL32</accession>